<sequence length="70" mass="7288">IETALTAHPLVAQAVVTPHGDQLVGYVLVESAAGGNAELAAQVRQFVGQRLPEFMVPAVVVVLDSLPLTL</sequence>
<feature type="domain" description="AMP-binding enzyme C-terminal" evidence="1">
    <location>
        <begin position="1"/>
        <end position="69"/>
    </location>
</feature>
<organism evidence="2 3">
    <name type="scientific">Mycobacterium simiae</name>
    <name type="common">Mycobacterium habana</name>
    <dbReference type="NCBI Taxonomy" id="1784"/>
    <lineage>
        <taxon>Bacteria</taxon>
        <taxon>Bacillati</taxon>
        <taxon>Actinomycetota</taxon>
        <taxon>Actinomycetes</taxon>
        <taxon>Mycobacteriales</taxon>
        <taxon>Mycobacteriaceae</taxon>
        <taxon>Mycobacterium</taxon>
        <taxon>Mycobacterium simiae complex</taxon>
    </lineage>
</organism>
<proteinExistence type="predicted"/>
<protein>
    <submittedName>
        <fullName evidence="2">Amino acid adenylation domain-containing protein</fullName>
    </submittedName>
</protein>
<dbReference type="PANTHER" id="PTHR45527">
    <property type="entry name" value="NONRIBOSOMAL PEPTIDE SYNTHETASE"/>
    <property type="match status" value="1"/>
</dbReference>
<name>A0A5B1AHS3_MYCSI</name>
<evidence type="ECO:0000313" key="3">
    <source>
        <dbReference type="Proteomes" id="UP000324701"/>
    </source>
</evidence>
<evidence type="ECO:0000259" key="1">
    <source>
        <dbReference type="Pfam" id="PF13193"/>
    </source>
</evidence>
<dbReference type="GO" id="GO:0043041">
    <property type="term" value="P:amino acid activation for nonribosomal peptide biosynthetic process"/>
    <property type="evidence" value="ECO:0007669"/>
    <property type="project" value="TreeGrafter"/>
</dbReference>
<reference evidence="2 3" key="1">
    <citation type="submission" date="2019-09" db="EMBL/GenBank/DDBJ databases">
        <title>Report of infection by Mycobacterium simiae a patient suffering from pulmonary tuberculosis.</title>
        <authorList>
            <person name="Mohanty P.S."/>
            <person name="Bansal A.K."/>
            <person name="Singh H."/>
            <person name="Sharma S."/>
            <person name="Patil S.A."/>
            <person name="Upadhaya P."/>
            <person name="Singh P.K."/>
            <person name="Kumar D."/>
            <person name="Kumar S."/>
            <person name="Singh R.K."/>
            <person name="Chaudhary B."/>
        </authorList>
    </citation>
    <scope>NUCLEOTIDE SEQUENCE [LARGE SCALE GENOMIC DNA]</scope>
    <source>
        <strain evidence="2 3">JAL-560-SIM</strain>
    </source>
</reference>
<dbReference type="Proteomes" id="UP000324701">
    <property type="component" value="Unassembled WGS sequence"/>
</dbReference>
<dbReference type="PANTHER" id="PTHR45527:SF1">
    <property type="entry name" value="FATTY ACID SYNTHASE"/>
    <property type="match status" value="1"/>
</dbReference>
<dbReference type="GO" id="GO:0044550">
    <property type="term" value="P:secondary metabolite biosynthetic process"/>
    <property type="evidence" value="ECO:0007669"/>
    <property type="project" value="TreeGrafter"/>
</dbReference>
<dbReference type="InterPro" id="IPR045851">
    <property type="entry name" value="AMP-bd_C_sf"/>
</dbReference>
<feature type="non-terminal residue" evidence="2">
    <location>
        <position position="70"/>
    </location>
</feature>
<dbReference type="OrthoDB" id="2472181at2"/>
<evidence type="ECO:0000313" key="2">
    <source>
        <dbReference type="EMBL" id="KAA1234619.1"/>
    </source>
</evidence>
<feature type="non-terminal residue" evidence="2">
    <location>
        <position position="1"/>
    </location>
</feature>
<dbReference type="GO" id="GO:0005737">
    <property type="term" value="C:cytoplasm"/>
    <property type="evidence" value="ECO:0007669"/>
    <property type="project" value="TreeGrafter"/>
</dbReference>
<gene>
    <name evidence="2" type="ORF">F0Q45_27395</name>
</gene>
<accession>A0A5B1AHS3</accession>
<dbReference type="Gene3D" id="3.30.300.30">
    <property type="match status" value="1"/>
</dbReference>
<comment type="caution">
    <text evidence="2">The sequence shown here is derived from an EMBL/GenBank/DDBJ whole genome shotgun (WGS) entry which is preliminary data.</text>
</comment>
<dbReference type="InterPro" id="IPR025110">
    <property type="entry name" value="AMP-bd_C"/>
</dbReference>
<dbReference type="EMBL" id="VTZN01000695">
    <property type="protein sequence ID" value="KAA1234619.1"/>
    <property type="molecule type" value="Genomic_DNA"/>
</dbReference>
<keyword evidence="3" id="KW-1185">Reference proteome</keyword>
<dbReference type="GO" id="GO:0031177">
    <property type="term" value="F:phosphopantetheine binding"/>
    <property type="evidence" value="ECO:0007669"/>
    <property type="project" value="TreeGrafter"/>
</dbReference>
<dbReference type="SUPFAM" id="SSF56801">
    <property type="entry name" value="Acetyl-CoA synthetase-like"/>
    <property type="match status" value="1"/>
</dbReference>
<dbReference type="Pfam" id="PF13193">
    <property type="entry name" value="AMP-binding_C"/>
    <property type="match status" value="1"/>
</dbReference>
<dbReference type="AlphaFoldDB" id="A0A5B1AHS3"/>